<dbReference type="PROSITE" id="PS51257">
    <property type="entry name" value="PROKAR_LIPOPROTEIN"/>
    <property type="match status" value="1"/>
</dbReference>
<dbReference type="AlphaFoldDB" id="A0A1H6TGQ3"/>
<accession>A0A1H6TGQ3</accession>
<evidence type="ECO:0000313" key="1">
    <source>
        <dbReference type="EMBL" id="SEI75405.1"/>
    </source>
</evidence>
<dbReference type="STRING" id="1416801.SAMN05192553_101117"/>
<gene>
    <name evidence="1" type="ORF">SAMN05192553_101117</name>
</gene>
<protein>
    <submittedName>
        <fullName evidence="1">Uncharacterized protein</fullName>
    </submittedName>
</protein>
<dbReference type="Proteomes" id="UP000199403">
    <property type="component" value="Unassembled WGS sequence"/>
</dbReference>
<dbReference type="OrthoDB" id="342116at2"/>
<proteinExistence type="predicted"/>
<sequence length="312" mass="33451">MLKKEIYSFVWVLLITTSCGSLNQAKLLRSYENLTANSSALDTTSTNITANRDGMGRQATLLSAFYGLDDALPRPANKSIGKGAGGADGMPVIFSHEIDPRTLQPGDFRITTASGKNGEIDWVTLAPADDKGEFRTVLFAGHYGSIKDQPVKFEVIGNVLSIDGKLNFKGTNIDITPLEDGPTMIWAEVVPKEDWDLGKKATALVWGGSSGAPEGTKQVVRVTWAGGVTKPGGEEINDVERLLYKVTVQQEDGSKIEVTPFAIADLGDGDNNHELCLDVTGTPLSASFPAGYLTDPREDLNPATTINIPSHK</sequence>
<organism evidence="1 2">
    <name type="scientific">Cyclobacterium xiamenense</name>
    <dbReference type="NCBI Taxonomy" id="1297121"/>
    <lineage>
        <taxon>Bacteria</taxon>
        <taxon>Pseudomonadati</taxon>
        <taxon>Bacteroidota</taxon>
        <taxon>Cytophagia</taxon>
        <taxon>Cytophagales</taxon>
        <taxon>Cyclobacteriaceae</taxon>
        <taxon>Cyclobacterium</taxon>
    </lineage>
</organism>
<dbReference type="RefSeq" id="WP_092168038.1">
    <property type="nucleotide sequence ID" value="NZ_FNZH01000001.1"/>
</dbReference>
<name>A0A1H6TGQ3_9BACT</name>
<dbReference type="EMBL" id="FNZH01000001">
    <property type="protein sequence ID" value="SEI75405.1"/>
    <property type="molecule type" value="Genomic_DNA"/>
</dbReference>
<evidence type="ECO:0000313" key="2">
    <source>
        <dbReference type="Proteomes" id="UP000199403"/>
    </source>
</evidence>
<keyword evidence="2" id="KW-1185">Reference proteome</keyword>
<reference evidence="2" key="1">
    <citation type="submission" date="2016-10" db="EMBL/GenBank/DDBJ databases">
        <authorList>
            <person name="Varghese N."/>
            <person name="Submissions S."/>
        </authorList>
    </citation>
    <scope>NUCLEOTIDE SEQUENCE [LARGE SCALE GENOMIC DNA]</scope>
    <source>
        <strain evidence="2">IBRC-M 10761</strain>
    </source>
</reference>